<organism evidence="11 12">
    <name type="scientific">Hallerella succinigenes</name>
    <dbReference type="NCBI Taxonomy" id="1896222"/>
    <lineage>
        <taxon>Bacteria</taxon>
        <taxon>Pseudomonadati</taxon>
        <taxon>Fibrobacterota</taxon>
        <taxon>Fibrobacteria</taxon>
        <taxon>Fibrobacterales</taxon>
        <taxon>Fibrobacteraceae</taxon>
        <taxon>Hallerella</taxon>
    </lineage>
</organism>
<dbReference type="OrthoDB" id="9809030at2"/>
<dbReference type="EMBL" id="PGEX01000001">
    <property type="protein sequence ID" value="PJJ41660.1"/>
    <property type="molecule type" value="Genomic_DNA"/>
</dbReference>
<keyword evidence="8" id="KW-1278">Translocase</keyword>
<keyword evidence="9" id="KW-0472">Membrane</keyword>
<dbReference type="InterPro" id="IPR027417">
    <property type="entry name" value="P-loop_NTPase"/>
</dbReference>
<comment type="caution">
    <text evidence="11">The sequence shown here is derived from an EMBL/GenBank/DDBJ whole genome shotgun (WGS) entry which is preliminary data.</text>
</comment>
<dbReference type="GO" id="GO:0005524">
    <property type="term" value="F:ATP binding"/>
    <property type="evidence" value="ECO:0007669"/>
    <property type="project" value="UniProtKB-KW"/>
</dbReference>
<evidence type="ECO:0000256" key="8">
    <source>
        <dbReference type="ARBA" id="ARBA00022967"/>
    </source>
</evidence>
<gene>
    <name evidence="11" type="ORF">BGX16_1648</name>
</gene>
<keyword evidence="3" id="KW-0813">Transport</keyword>
<keyword evidence="5" id="KW-0997">Cell inner membrane</keyword>
<keyword evidence="7 11" id="KW-0067">ATP-binding</keyword>
<dbReference type="InterPro" id="IPR003439">
    <property type="entry name" value="ABC_transporter-like_ATP-bd"/>
</dbReference>
<evidence type="ECO:0000313" key="11">
    <source>
        <dbReference type="EMBL" id="PJJ41660.1"/>
    </source>
</evidence>
<name>A0A2M9A7G5_9BACT</name>
<comment type="subcellular location">
    <subcellularLocation>
        <location evidence="1">Cell inner membrane</location>
        <topology evidence="1">Peripheral membrane protein</topology>
    </subcellularLocation>
</comment>
<dbReference type="CDD" id="cd03257">
    <property type="entry name" value="ABC_NikE_OppD_transporters"/>
    <property type="match status" value="1"/>
</dbReference>
<evidence type="ECO:0000256" key="4">
    <source>
        <dbReference type="ARBA" id="ARBA00022475"/>
    </source>
</evidence>
<dbReference type="SUPFAM" id="SSF52540">
    <property type="entry name" value="P-loop containing nucleoside triphosphate hydrolases"/>
    <property type="match status" value="1"/>
</dbReference>
<evidence type="ECO:0000256" key="3">
    <source>
        <dbReference type="ARBA" id="ARBA00022448"/>
    </source>
</evidence>
<dbReference type="RefSeq" id="WP_157797938.1">
    <property type="nucleotide sequence ID" value="NZ_JAQXKX010000047.1"/>
</dbReference>
<evidence type="ECO:0000256" key="5">
    <source>
        <dbReference type="ARBA" id="ARBA00022519"/>
    </source>
</evidence>
<evidence type="ECO:0000259" key="10">
    <source>
        <dbReference type="PROSITE" id="PS50893"/>
    </source>
</evidence>
<dbReference type="SMART" id="SM00382">
    <property type="entry name" value="AAA"/>
    <property type="match status" value="1"/>
</dbReference>
<dbReference type="GO" id="GO:0005886">
    <property type="term" value="C:plasma membrane"/>
    <property type="evidence" value="ECO:0007669"/>
    <property type="project" value="UniProtKB-SubCell"/>
</dbReference>
<keyword evidence="6" id="KW-0547">Nucleotide-binding</keyword>
<evidence type="ECO:0000256" key="2">
    <source>
        <dbReference type="ARBA" id="ARBA00005417"/>
    </source>
</evidence>
<dbReference type="InterPro" id="IPR050388">
    <property type="entry name" value="ABC_Ni/Peptide_Import"/>
</dbReference>
<evidence type="ECO:0000313" key="12">
    <source>
        <dbReference type="Proteomes" id="UP000231134"/>
    </source>
</evidence>
<proteinExistence type="inferred from homology"/>
<keyword evidence="12" id="KW-1185">Reference proteome</keyword>
<sequence>MSDTAPVILSAKDISVAFGKKQVTFDVSFDIHAGEFFALVGESGSGKSVTSMSLLGLLPKPSAKAISGSAMFDGKDLLKLPLPELRKVRGKKISMIFQEPMQALDPVRTIQSQLLEAIPEVPKKDALEKICEFLKSAGFADPERVMRGYPCEMSGGMLQRICIVMSLLPHPDLIIADEPTTALDVTVQAAVLAVLKRMAVESHTAVLLITHNMGLVAQYTERVAVMYQGRIVETGTSRDIILHPKDAYTQRLIAAIPQ</sequence>
<dbReference type="PANTHER" id="PTHR43297:SF14">
    <property type="entry name" value="ATPASE AAA-TYPE CORE DOMAIN-CONTAINING PROTEIN"/>
    <property type="match status" value="1"/>
</dbReference>
<dbReference type="InterPro" id="IPR017871">
    <property type="entry name" value="ABC_transporter-like_CS"/>
</dbReference>
<dbReference type="PROSITE" id="PS00211">
    <property type="entry name" value="ABC_TRANSPORTER_1"/>
    <property type="match status" value="1"/>
</dbReference>
<evidence type="ECO:0000256" key="9">
    <source>
        <dbReference type="ARBA" id="ARBA00023136"/>
    </source>
</evidence>
<feature type="domain" description="ABC transporter" evidence="10">
    <location>
        <begin position="9"/>
        <end position="253"/>
    </location>
</feature>
<evidence type="ECO:0000256" key="6">
    <source>
        <dbReference type="ARBA" id="ARBA00022741"/>
    </source>
</evidence>
<dbReference type="AlphaFoldDB" id="A0A2M9A7G5"/>
<dbReference type="InterPro" id="IPR003593">
    <property type="entry name" value="AAA+_ATPase"/>
</dbReference>
<evidence type="ECO:0000256" key="7">
    <source>
        <dbReference type="ARBA" id="ARBA00022840"/>
    </source>
</evidence>
<comment type="similarity">
    <text evidence="2">Belongs to the ABC transporter superfamily.</text>
</comment>
<dbReference type="PROSITE" id="PS50893">
    <property type="entry name" value="ABC_TRANSPORTER_2"/>
    <property type="match status" value="1"/>
</dbReference>
<reference evidence="11 12" key="1">
    <citation type="submission" date="2017-11" db="EMBL/GenBank/DDBJ databases">
        <title>Animal gut microbial communities from fecal samples from Wisconsin, USA.</title>
        <authorList>
            <person name="Neumann A."/>
        </authorList>
    </citation>
    <scope>NUCLEOTIDE SEQUENCE [LARGE SCALE GENOMIC DNA]</scope>
    <source>
        <strain evidence="11 12">UWS3</strain>
    </source>
</reference>
<dbReference type="Gene3D" id="3.40.50.300">
    <property type="entry name" value="P-loop containing nucleotide triphosphate hydrolases"/>
    <property type="match status" value="1"/>
</dbReference>
<keyword evidence="4" id="KW-1003">Cell membrane</keyword>
<evidence type="ECO:0000256" key="1">
    <source>
        <dbReference type="ARBA" id="ARBA00004417"/>
    </source>
</evidence>
<dbReference type="Proteomes" id="UP000231134">
    <property type="component" value="Unassembled WGS sequence"/>
</dbReference>
<protein>
    <submittedName>
        <fullName evidence="11">Peptide/nickel transport system ATP-binding protein/dipeptide transport system ATP-binding protein</fullName>
    </submittedName>
</protein>
<accession>A0A2M9A7G5</accession>
<dbReference type="GO" id="GO:0016887">
    <property type="term" value="F:ATP hydrolysis activity"/>
    <property type="evidence" value="ECO:0007669"/>
    <property type="project" value="InterPro"/>
</dbReference>
<dbReference type="PANTHER" id="PTHR43297">
    <property type="entry name" value="OLIGOPEPTIDE TRANSPORT ATP-BINDING PROTEIN APPD"/>
    <property type="match status" value="1"/>
</dbReference>
<dbReference type="Pfam" id="PF00005">
    <property type="entry name" value="ABC_tran"/>
    <property type="match status" value="1"/>
</dbReference>